<organism evidence="2 3">
    <name type="scientific">Burkholderia lata (strain ATCC 17760 / DSM 23089 / LMG 22485 / NCIMB 9086 / R18194 / 383)</name>
    <dbReference type="NCBI Taxonomy" id="482957"/>
    <lineage>
        <taxon>Bacteria</taxon>
        <taxon>Pseudomonadati</taxon>
        <taxon>Pseudomonadota</taxon>
        <taxon>Betaproteobacteria</taxon>
        <taxon>Burkholderiales</taxon>
        <taxon>Burkholderiaceae</taxon>
        <taxon>Burkholderia</taxon>
        <taxon>Burkholderia cepacia complex</taxon>
    </lineage>
</organism>
<dbReference type="HOGENOM" id="CLU_1500789_0_0_4"/>
<dbReference type="AlphaFoldDB" id="Q39N86"/>
<name>Q39N86_BURL3</name>
<dbReference type="Proteomes" id="UP000002705">
    <property type="component" value="Chromosome 3"/>
</dbReference>
<evidence type="ECO:0000313" key="3">
    <source>
        <dbReference type="Proteomes" id="UP000002705"/>
    </source>
</evidence>
<feature type="compositionally biased region" description="Basic and acidic residues" evidence="1">
    <location>
        <begin position="1"/>
        <end position="17"/>
    </location>
</feature>
<feature type="compositionally biased region" description="Basic and acidic residues" evidence="1">
    <location>
        <begin position="53"/>
        <end position="66"/>
    </location>
</feature>
<dbReference type="EMBL" id="CP000150">
    <property type="protein sequence ID" value="ABB06080.1"/>
    <property type="molecule type" value="Genomic_DNA"/>
</dbReference>
<keyword evidence="3" id="KW-1185">Reference proteome</keyword>
<protein>
    <submittedName>
        <fullName evidence="2">Uncharacterized protein</fullName>
    </submittedName>
</protein>
<feature type="region of interest" description="Disordered" evidence="1">
    <location>
        <begin position="1"/>
        <end position="66"/>
    </location>
</feature>
<evidence type="ECO:0000256" key="1">
    <source>
        <dbReference type="SAM" id="MobiDB-lite"/>
    </source>
</evidence>
<sequence>MPGADRPARGLRTDRTSNRCRHAPRGREAVRHPATGRRSARRHPPGFAPANRLADRSSRPFVKEPRVNPTTDLLSYLVTNQLAVRMRSGAWPTTDQVVDAQRAWLACHHAECGWLARVRIADASATIAQGIYDIAVANRDPDSGQHGRLDADSPELHALRERCDALLQRIDDDRDIGPR</sequence>
<reference evidence="2" key="1">
    <citation type="submission" date="2009-01" db="EMBL/GenBank/DDBJ databases">
        <title>Complete sequence of chromosome 3 of Burkholderia sp. 383.</title>
        <authorList>
            <consortium name="US DOE Joint Genome Institute"/>
            <person name="Copeland A."/>
            <person name="Lucas S."/>
            <person name="Lapidus A."/>
            <person name="Barry K."/>
            <person name="Detter J.C."/>
            <person name="Glavina T."/>
            <person name="Hammon N."/>
            <person name="Israni S."/>
            <person name="Pitluck S."/>
            <person name="Chain P."/>
            <person name="Malfatti S."/>
            <person name="Shin M."/>
            <person name="Vergez L."/>
            <person name="Schmutz J."/>
            <person name="Larimer F."/>
            <person name="Land M."/>
            <person name="Kyrpides N."/>
            <person name="Lykidis A."/>
            <person name="Richardson P."/>
        </authorList>
    </citation>
    <scope>NUCLEOTIDE SEQUENCE</scope>
    <source>
        <strain evidence="2">383</strain>
    </source>
</reference>
<dbReference type="KEGG" id="bur:Bcep18194_C7035"/>
<feature type="compositionally biased region" description="Basic residues" evidence="1">
    <location>
        <begin position="34"/>
        <end position="44"/>
    </location>
</feature>
<gene>
    <name evidence="2" type="ordered locus">Bcep18194_C7035</name>
</gene>
<accession>Q39N86</accession>
<proteinExistence type="predicted"/>
<dbReference type="PATRIC" id="fig|482957.22.peg.7585"/>
<evidence type="ECO:0000313" key="2">
    <source>
        <dbReference type="EMBL" id="ABB06080.1"/>
    </source>
</evidence>